<reference evidence="4 5" key="1">
    <citation type="submission" date="2013-02" db="EMBL/GenBank/DDBJ databases">
        <title>The Genome Sequence of Enterococcus caccae BAA-1240.</title>
        <authorList>
            <consortium name="The Broad Institute Genome Sequencing Platform"/>
            <consortium name="The Broad Institute Genome Sequencing Center for Infectious Disease"/>
            <person name="Earl A.M."/>
            <person name="Gilmore M.S."/>
            <person name="Lebreton F."/>
            <person name="Walker B."/>
            <person name="Young S.K."/>
            <person name="Zeng Q."/>
            <person name="Gargeya S."/>
            <person name="Fitzgerald M."/>
            <person name="Haas B."/>
            <person name="Abouelleil A."/>
            <person name="Alvarado L."/>
            <person name="Arachchi H.M."/>
            <person name="Berlin A.M."/>
            <person name="Chapman S.B."/>
            <person name="Dewar J."/>
            <person name="Goldberg J."/>
            <person name="Griggs A."/>
            <person name="Gujja S."/>
            <person name="Hansen M."/>
            <person name="Howarth C."/>
            <person name="Imamovic A."/>
            <person name="Larimer J."/>
            <person name="McCowan C."/>
            <person name="Murphy C."/>
            <person name="Neiman D."/>
            <person name="Pearson M."/>
            <person name="Priest M."/>
            <person name="Roberts A."/>
            <person name="Saif S."/>
            <person name="Shea T."/>
            <person name="Sisk P."/>
            <person name="Sykes S."/>
            <person name="Wortman J."/>
            <person name="Nusbaum C."/>
            <person name="Birren B."/>
        </authorList>
    </citation>
    <scope>NUCLEOTIDE SEQUENCE [LARGE SCALE GENOMIC DNA]</scope>
    <source>
        <strain evidence="4 5">ATCC BAA-1240</strain>
    </source>
</reference>
<dbReference type="InterPro" id="IPR021759">
    <property type="entry name" value="WxLIP_HBD"/>
</dbReference>
<dbReference type="STRING" id="317735.RU98_GL000864"/>
<evidence type="ECO:0000259" key="2">
    <source>
        <dbReference type="Pfam" id="PF06030"/>
    </source>
</evidence>
<evidence type="ECO:0000313" key="4">
    <source>
        <dbReference type="EMBL" id="EOL50472.1"/>
    </source>
</evidence>
<evidence type="ECO:0000259" key="3">
    <source>
        <dbReference type="Pfam" id="PF11797"/>
    </source>
</evidence>
<protein>
    <submittedName>
        <fullName evidence="4">Uncharacterized protein</fullName>
    </submittedName>
</protein>
<comment type="caution">
    <text evidence="4">The sequence shown here is derived from an EMBL/GenBank/DDBJ whole genome shotgun (WGS) entry which is preliminary data.</text>
</comment>
<dbReference type="Proteomes" id="UP000013840">
    <property type="component" value="Unassembled WGS sequence"/>
</dbReference>
<evidence type="ECO:0000313" key="5">
    <source>
        <dbReference type="Proteomes" id="UP000013840"/>
    </source>
</evidence>
<keyword evidence="1" id="KW-1133">Transmembrane helix</keyword>
<dbReference type="Pfam" id="PF06030">
    <property type="entry name" value="WxLIP_PGBD"/>
    <property type="match status" value="1"/>
</dbReference>
<dbReference type="PATRIC" id="fig|1158612.3.peg.470"/>
<dbReference type="Pfam" id="PF11797">
    <property type="entry name" value="WxLIP_HBD"/>
    <property type="match status" value="1"/>
</dbReference>
<accession>R3WSW8</accession>
<keyword evidence="5" id="KW-1185">Reference proteome</keyword>
<feature type="domain" description="WxL Interacting Protein host binding" evidence="3">
    <location>
        <begin position="177"/>
        <end position="310"/>
    </location>
</feature>
<keyword evidence="1" id="KW-0812">Transmembrane</keyword>
<organism evidence="4 5">
    <name type="scientific">Enterococcus caccae ATCC BAA-1240</name>
    <dbReference type="NCBI Taxonomy" id="1158612"/>
    <lineage>
        <taxon>Bacteria</taxon>
        <taxon>Bacillati</taxon>
        <taxon>Bacillota</taxon>
        <taxon>Bacilli</taxon>
        <taxon>Lactobacillales</taxon>
        <taxon>Enterococcaceae</taxon>
        <taxon>Enterococcus</taxon>
    </lineage>
</organism>
<name>R3WSW8_9ENTE</name>
<sequence>MLFGKELTMKLSFKYMLYSLFYISSLLLILPQTVCAQENPAGIGYTYKIIKPKNQIGNAGYFDLRMTPEQKQTVEIEFYNMTDKELSVDLSVNSAKTNSNGVIEYGPTKLKNDPSLVYDMKNIIEVPKKVTLQPKETKNIPVNITMPKEQFDGYISGGIYLQKTETNEEKKADEAEKGVVNKYAFIVGMLLSETDVKVQPELVFNKINAGVTNYRNAFLTNFSNTKATYVEGMTVDVQIFKKGSDEVLYESKKENYRMAPNSAITFPVNLNGESFVAGNYVGHILVTAGDKKWEWQEEFEVTQKEAEKYNAQDVSLVQDRGISWKIIVMIVVGVLGTLLVIYLIIHRISNNKVKKAKKRRRKR</sequence>
<gene>
    <name evidence="4" type="ORF">UC7_00465</name>
</gene>
<dbReference type="AlphaFoldDB" id="R3WSW8"/>
<keyword evidence="1" id="KW-0472">Membrane</keyword>
<feature type="domain" description="WxL Interacting Protein peptidoglycan binding" evidence="2">
    <location>
        <begin position="45"/>
        <end position="162"/>
    </location>
</feature>
<dbReference type="InterPro" id="IPR010317">
    <property type="entry name" value="WxLIP_PGBD"/>
</dbReference>
<evidence type="ECO:0000256" key="1">
    <source>
        <dbReference type="SAM" id="Phobius"/>
    </source>
</evidence>
<dbReference type="EMBL" id="AJAU01000005">
    <property type="protein sequence ID" value="EOL50472.1"/>
    <property type="molecule type" value="Genomic_DNA"/>
</dbReference>
<proteinExistence type="predicted"/>
<dbReference type="eggNOG" id="COG4072">
    <property type="taxonomic scope" value="Bacteria"/>
</dbReference>
<feature type="transmembrane region" description="Helical" evidence="1">
    <location>
        <begin position="322"/>
        <end position="345"/>
    </location>
</feature>
<dbReference type="RefSeq" id="WP_010770648.1">
    <property type="nucleotide sequence ID" value="NZ_KB946332.1"/>
</dbReference>